<dbReference type="InterPro" id="IPR051589">
    <property type="entry name" value="Sialate-O-sulfotransferase"/>
</dbReference>
<evidence type="ECO:0000256" key="1">
    <source>
        <dbReference type="SAM" id="MobiDB-lite"/>
    </source>
</evidence>
<feature type="region of interest" description="Disordered" evidence="1">
    <location>
        <begin position="67"/>
        <end position="87"/>
    </location>
</feature>
<accession>A0A8B7PC73</accession>
<evidence type="ECO:0000313" key="3">
    <source>
        <dbReference type="Proteomes" id="UP000694843"/>
    </source>
</evidence>
<evidence type="ECO:0000256" key="2">
    <source>
        <dbReference type="SAM" id="Phobius"/>
    </source>
</evidence>
<dbReference type="RefSeq" id="XP_018023764.1">
    <property type="nucleotide sequence ID" value="XM_018168275.1"/>
</dbReference>
<feature type="compositionally biased region" description="Polar residues" evidence="1">
    <location>
        <begin position="74"/>
        <end position="84"/>
    </location>
</feature>
<dbReference type="GeneID" id="108679617"/>
<dbReference type="OrthoDB" id="5985073at2759"/>
<name>A0A8B7PC73_HYAAZ</name>
<feature type="non-terminal residue" evidence="4">
    <location>
        <position position="180"/>
    </location>
</feature>
<dbReference type="PANTHER" id="PTHR45964">
    <property type="entry name" value="WSCD FAMILY MEMBER CG9164"/>
    <property type="match status" value="1"/>
</dbReference>
<keyword evidence="2" id="KW-0472">Membrane</keyword>
<dbReference type="KEGG" id="hazt:108679617"/>
<reference evidence="4" key="1">
    <citation type="submission" date="2025-08" db="UniProtKB">
        <authorList>
            <consortium name="RefSeq"/>
        </authorList>
    </citation>
    <scope>IDENTIFICATION</scope>
    <source>
        <tissue evidence="4">Whole organism</tissue>
    </source>
</reference>
<dbReference type="AlphaFoldDB" id="A0A8B7PC73"/>
<dbReference type="Proteomes" id="UP000694843">
    <property type="component" value="Unplaced"/>
</dbReference>
<keyword evidence="2" id="KW-1133">Transmembrane helix</keyword>
<proteinExistence type="predicted"/>
<feature type="transmembrane region" description="Helical" evidence="2">
    <location>
        <begin position="12"/>
        <end position="33"/>
    </location>
</feature>
<keyword evidence="2" id="KW-0812">Transmembrane</keyword>
<protein>
    <submittedName>
        <fullName evidence="4">Uncharacterized protein LOC108679617</fullName>
    </submittedName>
</protein>
<keyword evidence="3" id="KW-1185">Reference proteome</keyword>
<evidence type="ECO:0000313" key="4">
    <source>
        <dbReference type="RefSeq" id="XP_018023764.1"/>
    </source>
</evidence>
<gene>
    <name evidence="4" type="primary">LOC108679617</name>
</gene>
<sequence length="180" mass="20082">MMSFIHQNIRVCLMFAMTAFTVVWLSTFSIQLVNPSRLENYDPSIEMNNDIVRDEYHGFAIQEEQNETNEVEIKNSSKARSNPLSHRRISEGINLAPPLNASSGKSSAKIYTTIHYRAPSPDLVRGAWVPWPTDPRCRNLTVHFTHAVPPRALASFPGSGNTWARYLVEGATGIHTGSVG</sequence>
<organism evidence="3 4">
    <name type="scientific">Hyalella azteca</name>
    <name type="common">Amphipod</name>
    <dbReference type="NCBI Taxonomy" id="294128"/>
    <lineage>
        <taxon>Eukaryota</taxon>
        <taxon>Metazoa</taxon>
        <taxon>Ecdysozoa</taxon>
        <taxon>Arthropoda</taxon>
        <taxon>Crustacea</taxon>
        <taxon>Multicrustacea</taxon>
        <taxon>Malacostraca</taxon>
        <taxon>Eumalacostraca</taxon>
        <taxon>Peracarida</taxon>
        <taxon>Amphipoda</taxon>
        <taxon>Senticaudata</taxon>
        <taxon>Talitrida</taxon>
        <taxon>Talitroidea</taxon>
        <taxon>Hyalellidae</taxon>
        <taxon>Hyalella</taxon>
    </lineage>
</organism>
<dbReference type="PANTHER" id="PTHR45964:SF5">
    <property type="entry name" value="WSCD FAMILY MEMBER CG9164"/>
    <property type="match status" value="1"/>
</dbReference>